<comment type="caution">
    <text evidence="3">The sequence shown here is derived from an EMBL/GenBank/DDBJ whole genome shotgun (WGS) entry which is preliminary data.</text>
</comment>
<feature type="domain" description="Zn(2)-C6 fungal-type" evidence="2">
    <location>
        <begin position="10"/>
        <end position="38"/>
    </location>
</feature>
<proteinExistence type="predicted"/>
<dbReference type="Pfam" id="PF00172">
    <property type="entry name" value="Zn_clus"/>
    <property type="match status" value="1"/>
</dbReference>
<dbReference type="PANTHER" id="PTHR38791:SF5">
    <property type="entry name" value="TRANSCRIPTION FACTOR DBAG-RELATED"/>
    <property type="match status" value="1"/>
</dbReference>
<dbReference type="PROSITE" id="PS50048">
    <property type="entry name" value="ZN2_CY6_FUNGAL_2"/>
    <property type="match status" value="1"/>
</dbReference>
<evidence type="ECO:0000259" key="2">
    <source>
        <dbReference type="PROSITE" id="PS50048"/>
    </source>
</evidence>
<dbReference type="SUPFAM" id="SSF57701">
    <property type="entry name" value="Zn2/Cys6 DNA-binding domain"/>
    <property type="match status" value="1"/>
</dbReference>
<dbReference type="AlphaFoldDB" id="A0A1T3CAS3"/>
<dbReference type="GO" id="GO:0008270">
    <property type="term" value="F:zinc ion binding"/>
    <property type="evidence" value="ECO:0007669"/>
    <property type="project" value="InterPro"/>
</dbReference>
<dbReference type="SMART" id="SM00066">
    <property type="entry name" value="GAL4"/>
    <property type="match status" value="1"/>
</dbReference>
<evidence type="ECO:0000256" key="1">
    <source>
        <dbReference type="ARBA" id="ARBA00023242"/>
    </source>
</evidence>
<dbReference type="InterPro" id="IPR036864">
    <property type="entry name" value="Zn2-C6_fun-type_DNA-bd_sf"/>
</dbReference>
<sequence>MVYRGKPSAACERCRQRRLRCDHRQPSCSQCLRAEVNCLGYRNLLDLNFQDQSNDVIRNYKVPARKRRLGSTRIVKSQTPVSTGVPEDPTDHTPLCSDKAAVTIPTAALAYPVEEIARSYLYVNYMTGGPRCSYMSYLLPLMEDSQNSAVNAAVNAVALAALSNIRLSPNTMLKAQKEYTTALSKTNLALKDPVLCKTDGILAAVVMLGIFEVMTCTDGSFIDRWVHHMEGATRLIEIRGSEQLSRQEGLDLFTQLRGQVSLSRIYQERYSSPVFNKLTEKVQRDQNPNDQILDQLATIVTRLTDFCANVTRKHIVGPTEIIRTALKLDAELVSLMIGVPPSWRYTIVNIPVFEGKPITKAVWGDSYHIYQSIPASSMWNNYRSIRIIIQELIIDTLKDLEDSENDDIGLSQCSSLASQASQTALQLVEDICASVPYNLDIGIEDDTRLKDSALKATHTSTSHGMDVVSTLSPFQASGAGGLTIMWPLLVAANSGFACDDLREWIANCLDKIGHSMGINQALAMSKLIQDGVRSRAFLTPEYRSHPYKL</sequence>
<protein>
    <recommendedName>
        <fullName evidence="2">Zn(2)-C6 fungal-type domain-containing protein</fullName>
    </recommendedName>
</protein>
<organism evidence="3 4">
    <name type="scientific">Trichoderma guizhouense</name>
    <dbReference type="NCBI Taxonomy" id="1491466"/>
    <lineage>
        <taxon>Eukaryota</taxon>
        <taxon>Fungi</taxon>
        <taxon>Dikarya</taxon>
        <taxon>Ascomycota</taxon>
        <taxon>Pezizomycotina</taxon>
        <taxon>Sordariomycetes</taxon>
        <taxon>Hypocreomycetidae</taxon>
        <taxon>Hypocreales</taxon>
        <taxon>Hypocreaceae</taxon>
        <taxon>Trichoderma</taxon>
    </lineage>
</organism>
<dbReference type="InterPro" id="IPR053175">
    <property type="entry name" value="DHMBA_Reg_Transcription_Factor"/>
</dbReference>
<dbReference type="InterPro" id="IPR021858">
    <property type="entry name" value="Fun_TF"/>
</dbReference>
<reference evidence="3 4" key="1">
    <citation type="submission" date="2016-04" db="EMBL/GenBank/DDBJ databases">
        <title>Multiple horizontal gene transfer events from other fungi enriched the ability of the initially mycotrophic fungus Trichoderma (Ascomycota) to feed on dead plant biomass.</title>
        <authorList>
            <person name="Atanasova L."/>
            <person name="Chenthamara K."/>
            <person name="Zhang J."/>
            <person name="Grujic M."/>
            <person name="Henrissat B."/>
            <person name="Kuo A."/>
            <person name="Aertz A."/>
            <person name="Salamov A."/>
            <person name="Lipzen A."/>
            <person name="Labutti K."/>
            <person name="Barry K."/>
            <person name="Miao Y."/>
            <person name="Rahimi M.J."/>
            <person name="Shen Q."/>
            <person name="Grigoriev I.V."/>
            <person name="Kubicek C.P."/>
            <person name="Druzhinina I.S."/>
        </authorList>
    </citation>
    <scope>NUCLEOTIDE SEQUENCE [LARGE SCALE GENOMIC DNA]</scope>
    <source>
        <strain evidence="3 4">NJAU 4742</strain>
    </source>
</reference>
<dbReference type="PROSITE" id="PS00463">
    <property type="entry name" value="ZN2_CY6_FUNGAL_1"/>
    <property type="match status" value="1"/>
</dbReference>
<name>A0A1T3CAS3_9HYPO</name>
<evidence type="ECO:0000313" key="4">
    <source>
        <dbReference type="Proteomes" id="UP000191004"/>
    </source>
</evidence>
<dbReference type="OrthoDB" id="4220372at2759"/>
<dbReference type="Proteomes" id="UP000191004">
    <property type="component" value="Unassembled WGS sequence"/>
</dbReference>
<keyword evidence="1" id="KW-0539">Nucleus</keyword>
<evidence type="ECO:0000313" key="3">
    <source>
        <dbReference type="EMBL" id="OPB38223.1"/>
    </source>
</evidence>
<gene>
    <name evidence="3" type="ORF">A0O28_0013270</name>
</gene>
<dbReference type="CDD" id="cd00067">
    <property type="entry name" value="GAL4"/>
    <property type="match status" value="1"/>
</dbReference>
<dbReference type="InterPro" id="IPR001138">
    <property type="entry name" value="Zn2Cys6_DnaBD"/>
</dbReference>
<dbReference type="PANTHER" id="PTHR38791">
    <property type="entry name" value="ZN(II)2CYS6 TRANSCRIPTION FACTOR (EUROFUNG)-RELATED-RELATED"/>
    <property type="match status" value="1"/>
</dbReference>
<keyword evidence="4" id="KW-1185">Reference proteome</keyword>
<dbReference type="GO" id="GO:0000981">
    <property type="term" value="F:DNA-binding transcription factor activity, RNA polymerase II-specific"/>
    <property type="evidence" value="ECO:0007669"/>
    <property type="project" value="InterPro"/>
</dbReference>
<dbReference type="Gene3D" id="4.10.240.10">
    <property type="entry name" value="Zn(2)-C6 fungal-type DNA-binding domain"/>
    <property type="match status" value="1"/>
</dbReference>
<accession>A0A1T3CAS3</accession>
<dbReference type="Pfam" id="PF11951">
    <property type="entry name" value="Fungal_trans_2"/>
    <property type="match status" value="1"/>
</dbReference>
<dbReference type="EMBL" id="LVVK01000020">
    <property type="protein sequence ID" value="OPB38223.1"/>
    <property type="molecule type" value="Genomic_DNA"/>
</dbReference>